<keyword evidence="2" id="KW-1185">Reference proteome</keyword>
<evidence type="ECO:0000313" key="1">
    <source>
        <dbReference type="EnsemblMetazoa" id="G18277.1:cds"/>
    </source>
</evidence>
<organism evidence="1 2">
    <name type="scientific">Magallana gigas</name>
    <name type="common">Pacific oyster</name>
    <name type="synonym">Crassostrea gigas</name>
    <dbReference type="NCBI Taxonomy" id="29159"/>
    <lineage>
        <taxon>Eukaryota</taxon>
        <taxon>Metazoa</taxon>
        <taxon>Spiralia</taxon>
        <taxon>Lophotrochozoa</taxon>
        <taxon>Mollusca</taxon>
        <taxon>Bivalvia</taxon>
        <taxon>Autobranchia</taxon>
        <taxon>Pteriomorphia</taxon>
        <taxon>Ostreida</taxon>
        <taxon>Ostreoidea</taxon>
        <taxon>Ostreidae</taxon>
        <taxon>Magallana</taxon>
    </lineage>
</organism>
<protein>
    <recommendedName>
        <fullName evidence="3">EGF-like domain-containing protein</fullName>
    </recommendedName>
</protein>
<dbReference type="Gene3D" id="2.170.300.10">
    <property type="entry name" value="Tie2 ligand-binding domain superfamily"/>
    <property type="match status" value="1"/>
</dbReference>
<accession>A0A8W8JBD6</accession>
<evidence type="ECO:0000313" key="2">
    <source>
        <dbReference type="Proteomes" id="UP000005408"/>
    </source>
</evidence>
<sequence length="144" mass="15984">MAEVGYSNQSTREPYLCCSSTSISVNDSVKSDNCATGFYGPKCELPCRHPNYGELCHLKCECIKQYCNHITGCQGAFIFTTVVAEVEDSNQSTREPYQCCSSTSISVNDSVKSDKCATGFYRPKIKCIPCRYPSYGELCQLECE</sequence>
<reference evidence="1" key="1">
    <citation type="submission" date="2022-08" db="UniProtKB">
        <authorList>
            <consortium name="EnsemblMetazoa"/>
        </authorList>
    </citation>
    <scope>IDENTIFICATION</scope>
    <source>
        <strain evidence="1">05x7-T-G4-1.051#20</strain>
    </source>
</reference>
<name>A0A8W8JBD6_MAGGI</name>
<dbReference type="Proteomes" id="UP000005408">
    <property type="component" value="Unassembled WGS sequence"/>
</dbReference>
<evidence type="ECO:0008006" key="3">
    <source>
        <dbReference type="Google" id="ProtNLM"/>
    </source>
</evidence>
<dbReference type="AlphaFoldDB" id="A0A8W8JBD6"/>
<dbReference type="EnsemblMetazoa" id="G18277.1">
    <property type="protein sequence ID" value="G18277.1:cds"/>
    <property type="gene ID" value="G18277"/>
</dbReference>
<proteinExistence type="predicted"/>